<dbReference type="EC" id="2.1.1.193" evidence="10"/>
<dbReference type="CDD" id="cd18084">
    <property type="entry name" value="RsmE-like"/>
    <property type="match status" value="1"/>
</dbReference>
<evidence type="ECO:0000256" key="8">
    <source>
        <dbReference type="ARBA" id="ARBA00025699"/>
    </source>
</evidence>
<evidence type="ECO:0000256" key="10">
    <source>
        <dbReference type="PIRNR" id="PIRNR015601"/>
    </source>
</evidence>
<name>A0A5B9QGI9_9BACT</name>
<keyword evidence="14" id="KW-1185">Reference proteome</keyword>
<dbReference type="EMBL" id="CP042913">
    <property type="protein sequence ID" value="QEG37904.1"/>
    <property type="molecule type" value="Genomic_DNA"/>
</dbReference>
<feature type="domain" description="Ribosomal RNA small subunit methyltransferase E PUA-like" evidence="12">
    <location>
        <begin position="18"/>
        <end position="62"/>
    </location>
</feature>
<dbReference type="SUPFAM" id="SSF88697">
    <property type="entry name" value="PUA domain-like"/>
    <property type="match status" value="1"/>
</dbReference>
<evidence type="ECO:0000259" key="12">
    <source>
        <dbReference type="Pfam" id="PF20260"/>
    </source>
</evidence>
<evidence type="ECO:0000259" key="11">
    <source>
        <dbReference type="Pfam" id="PF04452"/>
    </source>
</evidence>
<dbReference type="Pfam" id="PF20260">
    <property type="entry name" value="PUA_4"/>
    <property type="match status" value="1"/>
</dbReference>
<dbReference type="GO" id="GO:0070475">
    <property type="term" value="P:rRNA base methylation"/>
    <property type="evidence" value="ECO:0007669"/>
    <property type="project" value="TreeGrafter"/>
</dbReference>
<evidence type="ECO:0000256" key="3">
    <source>
        <dbReference type="ARBA" id="ARBA00022490"/>
    </source>
</evidence>
<evidence type="ECO:0000313" key="14">
    <source>
        <dbReference type="Proteomes" id="UP000323917"/>
    </source>
</evidence>
<dbReference type="KEGG" id="bgok:Pr1d_52520"/>
<dbReference type="InterPro" id="IPR046886">
    <property type="entry name" value="RsmE_MTase_dom"/>
</dbReference>
<dbReference type="SUPFAM" id="SSF75217">
    <property type="entry name" value="alpha/beta knot"/>
    <property type="match status" value="1"/>
</dbReference>
<dbReference type="OrthoDB" id="9815641at2"/>
<dbReference type="GO" id="GO:0005737">
    <property type="term" value="C:cytoplasm"/>
    <property type="evidence" value="ECO:0007669"/>
    <property type="project" value="UniProtKB-SubCell"/>
</dbReference>
<keyword evidence="4 10" id="KW-0698">rRNA processing</keyword>
<reference evidence="13 14" key="1">
    <citation type="submission" date="2019-08" db="EMBL/GenBank/DDBJ databases">
        <title>Deep-cultivation of Planctomycetes and their phenomic and genomic characterization uncovers novel biology.</title>
        <authorList>
            <person name="Wiegand S."/>
            <person name="Jogler M."/>
            <person name="Boedeker C."/>
            <person name="Pinto D."/>
            <person name="Vollmers J."/>
            <person name="Rivas-Marin E."/>
            <person name="Kohn T."/>
            <person name="Peeters S.H."/>
            <person name="Heuer A."/>
            <person name="Rast P."/>
            <person name="Oberbeckmann S."/>
            <person name="Bunk B."/>
            <person name="Jeske O."/>
            <person name="Meyerdierks A."/>
            <person name="Storesund J.E."/>
            <person name="Kallscheuer N."/>
            <person name="Luecker S."/>
            <person name="Lage O.M."/>
            <person name="Pohl T."/>
            <person name="Merkel B.J."/>
            <person name="Hornburger P."/>
            <person name="Mueller R.-W."/>
            <person name="Bruemmer F."/>
            <person name="Labrenz M."/>
            <person name="Spormann A.M."/>
            <person name="Op den Camp H."/>
            <person name="Overmann J."/>
            <person name="Amann R."/>
            <person name="Jetten M.S.M."/>
            <person name="Mascher T."/>
            <person name="Medema M.H."/>
            <person name="Devos D.P."/>
            <person name="Kaster A.-K."/>
            <person name="Ovreas L."/>
            <person name="Rohde M."/>
            <person name="Galperin M.Y."/>
            <person name="Jogler C."/>
        </authorList>
    </citation>
    <scope>NUCLEOTIDE SEQUENCE [LARGE SCALE GENOMIC DNA]</scope>
    <source>
        <strain evidence="13 14">Pr1d</strain>
    </source>
</reference>
<comment type="catalytic activity">
    <reaction evidence="9 10">
        <text>uridine(1498) in 16S rRNA + S-adenosyl-L-methionine = N(3)-methyluridine(1498) in 16S rRNA + S-adenosyl-L-homocysteine + H(+)</text>
        <dbReference type="Rhea" id="RHEA:42920"/>
        <dbReference type="Rhea" id="RHEA-COMP:10283"/>
        <dbReference type="Rhea" id="RHEA-COMP:10284"/>
        <dbReference type="ChEBI" id="CHEBI:15378"/>
        <dbReference type="ChEBI" id="CHEBI:57856"/>
        <dbReference type="ChEBI" id="CHEBI:59789"/>
        <dbReference type="ChEBI" id="CHEBI:65315"/>
        <dbReference type="ChEBI" id="CHEBI:74502"/>
        <dbReference type="EC" id="2.1.1.193"/>
    </reaction>
</comment>
<organism evidence="13 14">
    <name type="scientific">Bythopirellula goksoeyrii</name>
    <dbReference type="NCBI Taxonomy" id="1400387"/>
    <lineage>
        <taxon>Bacteria</taxon>
        <taxon>Pseudomonadati</taxon>
        <taxon>Planctomycetota</taxon>
        <taxon>Planctomycetia</taxon>
        <taxon>Pirellulales</taxon>
        <taxon>Lacipirellulaceae</taxon>
        <taxon>Bythopirellula</taxon>
    </lineage>
</organism>
<dbReference type="RefSeq" id="WP_148076072.1">
    <property type="nucleotide sequence ID" value="NZ_CP042913.1"/>
</dbReference>
<evidence type="ECO:0000256" key="2">
    <source>
        <dbReference type="ARBA" id="ARBA00005528"/>
    </source>
</evidence>
<feature type="domain" description="Ribosomal RNA small subunit methyltransferase E methyltransferase" evidence="11">
    <location>
        <begin position="73"/>
        <end position="225"/>
    </location>
</feature>
<evidence type="ECO:0000256" key="5">
    <source>
        <dbReference type="ARBA" id="ARBA00022603"/>
    </source>
</evidence>
<dbReference type="InterPro" id="IPR046887">
    <property type="entry name" value="RsmE_PUA-like"/>
</dbReference>
<dbReference type="Gene3D" id="3.40.1280.10">
    <property type="match status" value="1"/>
</dbReference>
<dbReference type="InterPro" id="IPR015947">
    <property type="entry name" value="PUA-like_sf"/>
</dbReference>
<dbReference type="PANTHER" id="PTHR30027:SF3">
    <property type="entry name" value="16S RRNA (URACIL(1498)-N(3))-METHYLTRANSFERASE"/>
    <property type="match status" value="1"/>
</dbReference>
<dbReference type="NCBIfam" id="TIGR00046">
    <property type="entry name" value="RsmE family RNA methyltransferase"/>
    <property type="match status" value="1"/>
</dbReference>
<evidence type="ECO:0000256" key="1">
    <source>
        <dbReference type="ARBA" id="ARBA00004496"/>
    </source>
</evidence>
<dbReference type="PIRSF" id="PIRSF015601">
    <property type="entry name" value="MTase_slr0722"/>
    <property type="match status" value="1"/>
</dbReference>
<dbReference type="InterPro" id="IPR029026">
    <property type="entry name" value="tRNA_m1G_MTases_N"/>
</dbReference>
<keyword evidence="3 10" id="KW-0963">Cytoplasm</keyword>
<keyword evidence="7 10" id="KW-0949">S-adenosyl-L-methionine</keyword>
<evidence type="ECO:0000256" key="9">
    <source>
        <dbReference type="ARBA" id="ARBA00047944"/>
    </source>
</evidence>
<comment type="subcellular location">
    <subcellularLocation>
        <location evidence="1 10">Cytoplasm</location>
    </subcellularLocation>
</comment>
<accession>A0A5B9QGI9</accession>
<dbReference type="Proteomes" id="UP000323917">
    <property type="component" value="Chromosome"/>
</dbReference>
<comment type="function">
    <text evidence="8 10">Specifically methylates the N3 position of the uracil ring of uridine 1498 (m3U1498) in 16S rRNA. Acts on the fully assembled 30S ribosomal subunit.</text>
</comment>
<dbReference type="AlphaFoldDB" id="A0A5B9QGI9"/>
<evidence type="ECO:0000313" key="13">
    <source>
        <dbReference type="EMBL" id="QEG37904.1"/>
    </source>
</evidence>
<keyword evidence="6 10" id="KW-0808">Transferase</keyword>
<dbReference type="InterPro" id="IPR029028">
    <property type="entry name" value="Alpha/beta_knot_MTases"/>
</dbReference>
<gene>
    <name evidence="13" type="primary">rsmE</name>
    <name evidence="13" type="ORF">Pr1d_52520</name>
</gene>
<evidence type="ECO:0000256" key="7">
    <source>
        <dbReference type="ARBA" id="ARBA00022691"/>
    </source>
</evidence>
<proteinExistence type="inferred from homology"/>
<dbReference type="GO" id="GO:0070042">
    <property type="term" value="F:rRNA (uridine-N3-)-methyltransferase activity"/>
    <property type="evidence" value="ECO:0007669"/>
    <property type="project" value="TreeGrafter"/>
</dbReference>
<dbReference type="Pfam" id="PF04452">
    <property type="entry name" value="Methyltrans_RNA"/>
    <property type="match status" value="1"/>
</dbReference>
<evidence type="ECO:0000256" key="6">
    <source>
        <dbReference type="ARBA" id="ARBA00022679"/>
    </source>
</evidence>
<dbReference type="InterPro" id="IPR006700">
    <property type="entry name" value="RsmE"/>
</dbReference>
<comment type="similarity">
    <text evidence="2 10">Belongs to the RNA methyltransferase RsmE family.</text>
</comment>
<sequence length="229" mass="24886">MKDRYFSETPLSGESVTLQGSEAHHLLHVMRAEPGLEVVVFDGLGGEWSAEIACLGRAEVELTLQEHAAIERENSAEISLAVPLPKGDRQRWLIEKCVELGVTHLIPLTTARSTKNSAEASAKLTRYVIEASKQCGRNRLMQIEQPQSWSTLAACGLAPLRVLAHPNGAPLSEIETGDSVLLAVGPEGGFTDTEISLAVESNWQVVSLGERILRIETAALAMVSQWVLR</sequence>
<protein>
    <recommendedName>
        <fullName evidence="10">Ribosomal RNA small subunit methyltransferase E</fullName>
        <ecNumber evidence="10">2.1.1.193</ecNumber>
    </recommendedName>
</protein>
<keyword evidence="5 10" id="KW-0489">Methyltransferase</keyword>
<evidence type="ECO:0000256" key="4">
    <source>
        <dbReference type="ARBA" id="ARBA00022552"/>
    </source>
</evidence>
<dbReference type="PANTHER" id="PTHR30027">
    <property type="entry name" value="RIBOSOMAL RNA SMALL SUBUNIT METHYLTRANSFERASE E"/>
    <property type="match status" value="1"/>
</dbReference>